<dbReference type="OrthoDB" id="6890921at2"/>
<dbReference type="RefSeq" id="WP_124025590.1">
    <property type="nucleotide sequence ID" value="NZ_RPOH01000098.1"/>
</dbReference>
<evidence type="ECO:0000313" key="2">
    <source>
        <dbReference type="Proteomes" id="UP000268615"/>
    </source>
</evidence>
<sequence>MNYPTLRYYDLSELTDPFSINEISNATLDQLDRGNVESIAKALYTNTKICVNGVPFIKVKGIADIIRTGNSGLERALIYQGIPGFLPRSEIVSIDGFDHISGHSLCAILDSRIGCRSGKTKQYLKIALNLYFRILNSGAVRDLKEMFLEEIEQKRSTLKNERIRTYNITQCEFTGRSFGDSSLMQFAHIDSVVYNPSTALDINNGVIIFRDIHADMTRRGINTYEETYSYCEEHGYFLDWAD</sequence>
<gene>
    <name evidence="1" type="ORF">EHN07_19095</name>
</gene>
<proteinExistence type="predicted"/>
<reference evidence="1 2" key="1">
    <citation type="submission" date="2018-11" db="EMBL/GenBank/DDBJ databases">
        <title>Draft genome sequence of Buttiauxella warmboldiae CCUG 35512.</title>
        <authorList>
            <person name="Salva-Serra F."/>
            <person name="Marathe N."/>
            <person name="Moore E."/>
            <person name="Svensson L."/>
            <person name="Engstrom-Jakobsson H."/>
        </authorList>
    </citation>
    <scope>NUCLEOTIDE SEQUENCE [LARGE SCALE GENOMIC DNA]</scope>
    <source>
        <strain evidence="1 2">CCUG 35512</strain>
    </source>
</reference>
<name>A0A3N5DWA6_9ENTR</name>
<organism evidence="1 2">
    <name type="scientific">Buttiauxella warmboldiae</name>
    <dbReference type="NCBI Taxonomy" id="82993"/>
    <lineage>
        <taxon>Bacteria</taxon>
        <taxon>Pseudomonadati</taxon>
        <taxon>Pseudomonadota</taxon>
        <taxon>Gammaproteobacteria</taxon>
        <taxon>Enterobacterales</taxon>
        <taxon>Enterobacteriaceae</taxon>
        <taxon>Buttiauxella</taxon>
    </lineage>
</organism>
<dbReference type="EMBL" id="RPOH01000098">
    <property type="protein sequence ID" value="RPH20928.1"/>
    <property type="molecule type" value="Genomic_DNA"/>
</dbReference>
<comment type="caution">
    <text evidence="1">The sequence shown here is derived from an EMBL/GenBank/DDBJ whole genome shotgun (WGS) entry which is preliminary data.</text>
</comment>
<accession>A0A3N5DWA6</accession>
<protein>
    <submittedName>
        <fullName evidence="1">Uncharacterized protein</fullName>
    </submittedName>
</protein>
<dbReference type="AlphaFoldDB" id="A0A3N5DWA6"/>
<dbReference type="Proteomes" id="UP000268615">
    <property type="component" value="Unassembled WGS sequence"/>
</dbReference>
<keyword evidence="2" id="KW-1185">Reference proteome</keyword>
<evidence type="ECO:0000313" key="1">
    <source>
        <dbReference type="EMBL" id="RPH20928.1"/>
    </source>
</evidence>